<dbReference type="Proteomes" id="UP000229706">
    <property type="component" value="Unassembled WGS sequence"/>
</dbReference>
<dbReference type="InterPro" id="IPR002347">
    <property type="entry name" value="SDR_fam"/>
</dbReference>
<evidence type="ECO:0000313" key="3">
    <source>
        <dbReference type="Proteomes" id="UP000229706"/>
    </source>
</evidence>
<dbReference type="PANTHER" id="PTHR42879:SF2">
    <property type="entry name" value="3-OXOACYL-[ACYL-CARRIER-PROTEIN] REDUCTASE FABG"/>
    <property type="match status" value="1"/>
</dbReference>
<sequence>MKKIALITGASKGIGAATAKTLAQEGFIIILHYFQGEKEAYLVKKEIELKNGKVYLIQGDLSKEKDIKQVA</sequence>
<accession>A0A2M8DCE9</accession>
<comment type="caution">
    <text evidence="2">The sequence shown here is derived from an EMBL/GenBank/DDBJ whole genome shotgun (WGS) entry which is preliminary data.</text>
</comment>
<organism evidence="2 3">
    <name type="scientific">Candidatus Roizmanbacteria bacterium CG_4_9_14_0_8_um_filter_34_12</name>
    <dbReference type="NCBI Taxonomy" id="1974840"/>
    <lineage>
        <taxon>Bacteria</taxon>
        <taxon>Candidatus Roizmaniibacteriota</taxon>
    </lineage>
</organism>
<dbReference type="SUPFAM" id="SSF51735">
    <property type="entry name" value="NAD(P)-binding Rossmann-fold domains"/>
    <property type="match status" value="1"/>
</dbReference>
<proteinExistence type="inferred from homology"/>
<gene>
    <name evidence="2" type="ORF">CO083_03590</name>
</gene>
<dbReference type="EMBL" id="PFTH01000140">
    <property type="protein sequence ID" value="PJB88078.1"/>
    <property type="molecule type" value="Genomic_DNA"/>
</dbReference>
<evidence type="ECO:0000313" key="2">
    <source>
        <dbReference type="EMBL" id="PJB88078.1"/>
    </source>
</evidence>
<dbReference type="InterPro" id="IPR050259">
    <property type="entry name" value="SDR"/>
</dbReference>
<reference evidence="3" key="1">
    <citation type="submission" date="2017-09" db="EMBL/GenBank/DDBJ databases">
        <title>Depth-based differentiation of microbial function through sediment-hosted aquifers and enrichment of novel symbionts in the deep terrestrial subsurface.</title>
        <authorList>
            <person name="Probst A.J."/>
            <person name="Ladd B."/>
            <person name="Jarett J.K."/>
            <person name="Geller-Mcgrath D.E."/>
            <person name="Sieber C.M.K."/>
            <person name="Emerson J.B."/>
            <person name="Anantharaman K."/>
            <person name="Thomas B.C."/>
            <person name="Malmstrom R."/>
            <person name="Stieglmeier M."/>
            <person name="Klingl A."/>
            <person name="Woyke T."/>
            <person name="Ryan C.M."/>
            <person name="Banfield J.F."/>
        </authorList>
    </citation>
    <scope>NUCLEOTIDE SEQUENCE [LARGE SCALE GENOMIC DNA]</scope>
</reference>
<protein>
    <recommendedName>
        <fullName evidence="4">3-oxoacyl-ACP reductase</fullName>
    </recommendedName>
</protein>
<dbReference type="AlphaFoldDB" id="A0A2M8DCE9"/>
<dbReference type="InterPro" id="IPR036291">
    <property type="entry name" value="NAD(P)-bd_dom_sf"/>
</dbReference>
<comment type="similarity">
    <text evidence="1">Belongs to the short-chain dehydrogenases/reductases (SDR) family.</text>
</comment>
<dbReference type="Pfam" id="PF00106">
    <property type="entry name" value="adh_short"/>
    <property type="match status" value="1"/>
</dbReference>
<dbReference type="Gene3D" id="3.40.50.720">
    <property type="entry name" value="NAD(P)-binding Rossmann-like Domain"/>
    <property type="match status" value="1"/>
</dbReference>
<name>A0A2M8DCE9_9BACT</name>
<evidence type="ECO:0008006" key="4">
    <source>
        <dbReference type="Google" id="ProtNLM"/>
    </source>
</evidence>
<evidence type="ECO:0000256" key="1">
    <source>
        <dbReference type="ARBA" id="ARBA00006484"/>
    </source>
</evidence>
<dbReference type="PANTHER" id="PTHR42879">
    <property type="entry name" value="3-OXOACYL-(ACYL-CARRIER-PROTEIN) REDUCTASE"/>
    <property type="match status" value="1"/>
</dbReference>